<keyword evidence="4 8" id="KW-0812">Transmembrane</keyword>
<dbReference type="OrthoDB" id="10037292at2759"/>
<dbReference type="PRINTS" id="PR00237">
    <property type="entry name" value="GPCRRHODOPSN"/>
</dbReference>
<dbReference type="AlphaFoldDB" id="A0A0K2TZ94"/>
<keyword evidence="3" id="KW-1003">Cell membrane</keyword>
<keyword evidence="7" id="KW-0675">Receptor</keyword>
<evidence type="ECO:0000256" key="8">
    <source>
        <dbReference type="SAM" id="Phobius"/>
    </source>
</evidence>
<evidence type="ECO:0000313" key="10">
    <source>
        <dbReference type="EMBL" id="CDW31007.1"/>
    </source>
</evidence>
<feature type="domain" description="G-protein coupled receptors family 1 profile" evidence="9">
    <location>
        <begin position="60"/>
        <end position="337"/>
    </location>
</feature>
<feature type="transmembrane region" description="Helical" evidence="8">
    <location>
        <begin position="208"/>
        <end position="230"/>
    </location>
</feature>
<reference evidence="10" key="1">
    <citation type="submission" date="2014-05" db="EMBL/GenBank/DDBJ databases">
        <authorList>
            <person name="Chronopoulou M."/>
        </authorList>
    </citation>
    <scope>NUCLEOTIDE SEQUENCE</scope>
    <source>
        <tissue evidence="10">Whole organism</tissue>
    </source>
</reference>
<dbReference type="Pfam" id="PF00001">
    <property type="entry name" value="7tm_1"/>
    <property type="match status" value="1"/>
</dbReference>
<dbReference type="EMBL" id="HACA01013646">
    <property type="protein sequence ID" value="CDW31007.1"/>
    <property type="molecule type" value="Transcribed_RNA"/>
</dbReference>
<accession>A0A0K2TZ94</accession>
<evidence type="ECO:0000256" key="2">
    <source>
        <dbReference type="ARBA" id="ARBA00010663"/>
    </source>
</evidence>
<dbReference type="GO" id="GO:0032870">
    <property type="term" value="P:cellular response to hormone stimulus"/>
    <property type="evidence" value="ECO:0007669"/>
    <property type="project" value="TreeGrafter"/>
</dbReference>
<evidence type="ECO:0000256" key="3">
    <source>
        <dbReference type="ARBA" id="ARBA00022475"/>
    </source>
</evidence>
<feature type="transmembrane region" description="Helical" evidence="8">
    <location>
        <begin position="46"/>
        <end position="69"/>
    </location>
</feature>
<dbReference type="GO" id="GO:0004930">
    <property type="term" value="F:G protein-coupled receptor activity"/>
    <property type="evidence" value="ECO:0007669"/>
    <property type="project" value="InterPro"/>
</dbReference>
<comment type="similarity">
    <text evidence="2">Belongs to the G-protein coupled receptor 1 family.</text>
</comment>
<dbReference type="GO" id="GO:0005886">
    <property type="term" value="C:plasma membrane"/>
    <property type="evidence" value="ECO:0007669"/>
    <property type="project" value="UniProtKB-SubCell"/>
</dbReference>
<dbReference type="InterPro" id="IPR000276">
    <property type="entry name" value="GPCR_Rhodpsn"/>
</dbReference>
<dbReference type="PANTHER" id="PTHR24241:SF76">
    <property type="entry name" value="NEUROPEPTIDE SIFAMIDE RECEPTOR"/>
    <property type="match status" value="1"/>
</dbReference>
<evidence type="ECO:0000256" key="6">
    <source>
        <dbReference type="ARBA" id="ARBA00023136"/>
    </source>
</evidence>
<sequence length="443" mass="48697">MATGSARGNTISRGIPGAGIFISSEERNNETSNGTAIECPDNSHSAAVIIFVVSGLGITANIVIMFLILTRKSLRRWSQGLLFHQALVDCARAAILVPLGISILKCQPVNKCSLVETAFLLLVTVSSVNLLTTVLNDAPVLPDDDDDDALPMLMDSPQCVIFGMFMIWFASITINLGPTFLSGALAANSESYLNRPSCPLIQGPFRHYVLNVLWIFINVLCVLLTMYHLYKLYKDLTKSNLEAVRVTSLVTALINVNAGVDSESYRIKSYIQKMEKEGIARVKMFIIITVAYLIFWGPLFLVTLFSYGDYKTEDPSASHEITLHVAFVHAFVNPTLFLVLHKGLRKATLDLICCNFHDSESPQTEEYPPDQIAITRGSNGTALNMESTKIHNSLNHRMPLSTDDILGSSTSTTNLDGPISSLSRAYILPENRSETGTKRETTL</sequence>
<feature type="transmembrane region" description="Helical" evidence="8">
    <location>
        <begin position="281"/>
        <end position="301"/>
    </location>
</feature>
<feature type="transmembrane region" description="Helical" evidence="8">
    <location>
        <begin position="160"/>
        <end position="187"/>
    </location>
</feature>
<keyword evidence="5 8" id="KW-1133">Transmembrane helix</keyword>
<organism evidence="10">
    <name type="scientific">Lepeophtheirus salmonis</name>
    <name type="common">Salmon louse</name>
    <name type="synonym">Caligus salmonis</name>
    <dbReference type="NCBI Taxonomy" id="72036"/>
    <lineage>
        <taxon>Eukaryota</taxon>
        <taxon>Metazoa</taxon>
        <taxon>Ecdysozoa</taxon>
        <taxon>Arthropoda</taxon>
        <taxon>Crustacea</taxon>
        <taxon>Multicrustacea</taxon>
        <taxon>Hexanauplia</taxon>
        <taxon>Copepoda</taxon>
        <taxon>Siphonostomatoida</taxon>
        <taxon>Caligidae</taxon>
        <taxon>Lepeophtheirus</taxon>
    </lineage>
</organism>
<name>A0A0K2TZ94_LEPSM</name>
<dbReference type="SUPFAM" id="SSF81321">
    <property type="entry name" value="Family A G protein-coupled receptor-like"/>
    <property type="match status" value="2"/>
</dbReference>
<proteinExistence type="inferred from homology"/>
<dbReference type="InterPro" id="IPR017452">
    <property type="entry name" value="GPCR_Rhodpsn_7TM"/>
</dbReference>
<feature type="transmembrane region" description="Helical" evidence="8">
    <location>
        <begin position="321"/>
        <end position="340"/>
    </location>
</feature>
<evidence type="ECO:0000256" key="7">
    <source>
        <dbReference type="ARBA" id="ARBA00023170"/>
    </source>
</evidence>
<keyword evidence="6 8" id="KW-0472">Membrane</keyword>
<comment type="subcellular location">
    <subcellularLocation>
        <location evidence="1">Cell membrane</location>
        <topology evidence="1">Multi-pass membrane protein</topology>
    </subcellularLocation>
</comment>
<dbReference type="GO" id="GO:0042277">
    <property type="term" value="F:peptide binding"/>
    <property type="evidence" value="ECO:0007669"/>
    <property type="project" value="TreeGrafter"/>
</dbReference>
<dbReference type="PROSITE" id="PS50262">
    <property type="entry name" value="G_PROTEIN_RECEP_F1_2"/>
    <property type="match status" value="1"/>
</dbReference>
<evidence type="ECO:0000259" key="9">
    <source>
        <dbReference type="PROSITE" id="PS50262"/>
    </source>
</evidence>
<evidence type="ECO:0000256" key="4">
    <source>
        <dbReference type="ARBA" id="ARBA00022692"/>
    </source>
</evidence>
<dbReference type="Gene3D" id="1.20.1070.10">
    <property type="entry name" value="Rhodopsin 7-helix transmembrane proteins"/>
    <property type="match status" value="2"/>
</dbReference>
<protein>
    <recommendedName>
        <fullName evidence="9">G-protein coupled receptors family 1 profile domain-containing protein</fullName>
    </recommendedName>
</protein>
<dbReference type="CDD" id="cd00637">
    <property type="entry name" value="7tm_classA_rhodopsin-like"/>
    <property type="match status" value="1"/>
</dbReference>
<evidence type="ECO:0000256" key="5">
    <source>
        <dbReference type="ARBA" id="ARBA00022989"/>
    </source>
</evidence>
<evidence type="ECO:0000256" key="1">
    <source>
        <dbReference type="ARBA" id="ARBA00004651"/>
    </source>
</evidence>
<dbReference type="PANTHER" id="PTHR24241">
    <property type="entry name" value="NEUROPEPTIDE RECEPTOR-RELATED G-PROTEIN COUPLED RECEPTOR"/>
    <property type="match status" value="1"/>
</dbReference>